<dbReference type="GO" id="GO:0016020">
    <property type="term" value="C:membrane"/>
    <property type="evidence" value="ECO:0007669"/>
    <property type="project" value="UniProtKB-SubCell"/>
</dbReference>
<dbReference type="InterPro" id="IPR052337">
    <property type="entry name" value="SAT4-like"/>
</dbReference>
<evidence type="ECO:0000256" key="6">
    <source>
        <dbReference type="SAM" id="MobiDB-lite"/>
    </source>
</evidence>
<evidence type="ECO:0000313" key="11">
    <source>
        <dbReference type="RefSeq" id="XP_033574051.1"/>
    </source>
</evidence>
<evidence type="ECO:0000256" key="4">
    <source>
        <dbReference type="ARBA" id="ARBA00023136"/>
    </source>
</evidence>
<protein>
    <recommendedName>
        <fullName evidence="8">Rhodopsin domain-containing protein</fullName>
    </recommendedName>
</protein>
<name>A0A6A6YGR0_9PEZI</name>
<dbReference type="AlphaFoldDB" id="A0A6A6YGR0"/>
<dbReference type="EMBL" id="MU003705">
    <property type="protein sequence ID" value="KAF2807087.1"/>
    <property type="molecule type" value="Genomic_DNA"/>
</dbReference>
<gene>
    <name evidence="9 11" type="ORF">BDZ99DRAFT_572987</name>
</gene>
<dbReference type="Pfam" id="PF20684">
    <property type="entry name" value="Fung_rhodopsin"/>
    <property type="match status" value="1"/>
</dbReference>
<feature type="transmembrane region" description="Helical" evidence="7">
    <location>
        <begin position="219"/>
        <end position="239"/>
    </location>
</feature>
<evidence type="ECO:0000313" key="10">
    <source>
        <dbReference type="Proteomes" id="UP000504636"/>
    </source>
</evidence>
<dbReference type="PANTHER" id="PTHR33048:SF93">
    <property type="entry name" value="INTEGRAL MEMBRANE PROTEIN"/>
    <property type="match status" value="1"/>
</dbReference>
<reference evidence="11" key="2">
    <citation type="submission" date="2020-04" db="EMBL/GenBank/DDBJ databases">
        <authorList>
            <consortium name="NCBI Genome Project"/>
        </authorList>
    </citation>
    <scope>NUCLEOTIDE SEQUENCE</scope>
    <source>
        <strain evidence="11">CBS 304.34</strain>
    </source>
</reference>
<feature type="region of interest" description="Disordered" evidence="6">
    <location>
        <begin position="376"/>
        <end position="402"/>
    </location>
</feature>
<comment type="subcellular location">
    <subcellularLocation>
        <location evidence="1">Membrane</location>
        <topology evidence="1">Multi-pass membrane protein</topology>
    </subcellularLocation>
</comment>
<reference evidence="11" key="3">
    <citation type="submission" date="2025-04" db="UniProtKB">
        <authorList>
            <consortium name="RefSeq"/>
        </authorList>
    </citation>
    <scope>IDENTIFICATION</scope>
    <source>
        <strain evidence="11">CBS 304.34</strain>
    </source>
</reference>
<accession>A0A6A6YGR0</accession>
<evidence type="ECO:0000256" key="5">
    <source>
        <dbReference type="ARBA" id="ARBA00038359"/>
    </source>
</evidence>
<feature type="compositionally biased region" description="Basic and acidic residues" evidence="6">
    <location>
        <begin position="376"/>
        <end position="395"/>
    </location>
</feature>
<feature type="transmembrane region" description="Helical" evidence="7">
    <location>
        <begin position="6"/>
        <end position="31"/>
    </location>
</feature>
<feature type="transmembrane region" description="Helical" evidence="7">
    <location>
        <begin position="106"/>
        <end position="131"/>
    </location>
</feature>
<evidence type="ECO:0000256" key="2">
    <source>
        <dbReference type="ARBA" id="ARBA00022692"/>
    </source>
</evidence>
<keyword evidence="3 7" id="KW-1133">Transmembrane helix</keyword>
<dbReference type="Proteomes" id="UP000504636">
    <property type="component" value="Unplaced"/>
</dbReference>
<feature type="transmembrane region" description="Helical" evidence="7">
    <location>
        <begin position="67"/>
        <end position="86"/>
    </location>
</feature>
<proteinExistence type="inferred from homology"/>
<keyword evidence="10" id="KW-1185">Reference proteome</keyword>
<comment type="similarity">
    <text evidence="5">Belongs to the SAT4 family.</text>
</comment>
<reference evidence="9 11" key="1">
    <citation type="journal article" date="2020" name="Stud. Mycol.">
        <title>101 Dothideomycetes genomes: a test case for predicting lifestyles and emergence of pathogens.</title>
        <authorList>
            <person name="Haridas S."/>
            <person name="Albert R."/>
            <person name="Binder M."/>
            <person name="Bloem J."/>
            <person name="Labutti K."/>
            <person name="Salamov A."/>
            <person name="Andreopoulos B."/>
            <person name="Baker S."/>
            <person name="Barry K."/>
            <person name="Bills G."/>
            <person name="Bluhm B."/>
            <person name="Cannon C."/>
            <person name="Castanera R."/>
            <person name="Culley D."/>
            <person name="Daum C."/>
            <person name="Ezra D."/>
            <person name="Gonzalez J."/>
            <person name="Henrissat B."/>
            <person name="Kuo A."/>
            <person name="Liang C."/>
            <person name="Lipzen A."/>
            <person name="Lutzoni F."/>
            <person name="Magnuson J."/>
            <person name="Mondo S."/>
            <person name="Nolan M."/>
            <person name="Ohm R."/>
            <person name="Pangilinan J."/>
            <person name="Park H.-J."/>
            <person name="Ramirez L."/>
            <person name="Alfaro M."/>
            <person name="Sun H."/>
            <person name="Tritt A."/>
            <person name="Yoshinaga Y."/>
            <person name="Zwiers L.-H."/>
            <person name="Turgeon B."/>
            <person name="Goodwin S."/>
            <person name="Spatafora J."/>
            <person name="Crous P."/>
            <person name="Grigoriev I."/>
        </authorList>
    </citation>
    <scope>NUCLEOTIDE SEQUENCE</scope>
    <source>
        <strain evidence="9 11">CBS 304.34</strain>
    </source>
</reference>
<feature type="transmembrane region" description="Helical" evidence="7">
    <location>
        <begin position="188"/>
        <end position="207"/>
    </location>
</feature>
<dbReference type="InterPro" id="IPR049326">
    <property type="entry name" value="Rhodopsin_dom_fungi"/>
</dbReference>
<dbReference type="GeneID" id="54469144"/>
<sequence>MKPTSMGYVVIGVMVFQSVLSFCFVFIRIWARKVILGGFKADDAILAYCYVRSLSTTNTHSSKATHVQVSLVTITILCSLASFHGMGAHAHEIPHNDLIDATKYIIIAQVVNCFSLASSKACVAGFLLYIVNHKVHKTILWVCTITVAIPCIILGISLITHCQPVDYTWDADVGGKCYLNMGLFGEITSSWTCVADFFLAALPWVILRKLKIPRREKLLINLSLSACAFAGVAGIFRTMKGNTLSALADYTFESTDLELWNTTELTLSIISVCVPALRTVYRHYNPPKKEARKSISIPLPLEFSDRSRISTALKPLRATTRTTIIGGTPQTMGNSMGTYDSTLTTDSMNKEEEDEEEYTGEGISARTTVAIEFAERDVADGSEGRPRQDFQRSFEDIDSVVP</sequence>
<dbReference type="RefSeq" id="XP_033574051.1">
    <property type="nucleotide sequence ID" value="XM_033728251.1"/>
</dbReference>
<keyword evidence="2 7" id="KW-0812">Transmembrane</keyword>
<dbReference type="PANTHER" id="PTHR33048">
    <property type="entry name" value="PTH11-LIKE INTEGRAL MEMBRANE PROTEIN (AFU_ORTHOLOGUE AFUA_5G11245)"/>
    <property type="match status" value="1"/>
</dbReference>
<evidence type="ECO:0000259" key="8">
    <source>
        <dbReference type="Pfam" id="PF20684"/>
    </source>
</evidence>
<evidence type="ECO:0000256" key="3">
    <source>
        <dbReference type="ARBA" id="ARBA00022989"/>
    </source>
</evidence>
<evidence type="ECO:0000256" key="1">
    <source>
        <dbReference type="ARBA" id="ARBA00004141"/>
    </source>
</evidence>
<feature type="transmembrane region" description="Helical" evidence="7">
    <location>
        <begin position="138"/>
        <end position="159"/>
    </location>
</feature>
<keyword evidence="4 7" id="KW-0472">Membrane</keyword>
<feature type="domain" description="Rhodopsin" evidence="8">
    <location>
        <begin position="27"/>
        <end position="282"/>
    </location>
</feature>
<dbReference type="OrthoDB" id="5417844at2759"/>
<evidence type="ECO:0000256" key="7">
    <source>
        <dbReference type="SAM" id="Phobius"/>
    </source>
</evidence>
<evidence type="ECO:0000313" key="9">
    <source>
        <dbReference type="EMBL" id="KAF2807087.1"/>
    </source>
</evidence>
<organism evidence="9">
    <name type="scientific">Mytilinidion resinicola</name>
    <dbReference type="NCBI Taxonomy" id="574789"/>
    <lineage>
        <taxon>Eukaryota</taxon>
        <taxon>Fungi</taxon>
        <taxon>Dikarya</taxon>
        <taxon>Ascomycota</taxon>
        <taxon>Pezizomycotina</taxon>
        <taxon>Dothideomycetes</taxon>
        <taxon>Pleosporomycetidae</taxon>
        <taxon>Mytilinidiales</taxon>
        <taxon>Mytilinidiaceae</taxon>
        <taxon>Mytilinidion</taxon>
    </lineage>
</organism>